<name>I3Z826_BELBD</name>
<protein>
    <submittedName>
        <fullName evidence="1">Uncharacterized protein</fullName>
    </submittedName>
</protein>
<dbReference type="HOGENOM" id="CLU_1493424_0_0_10"/>
<gene>
    <name evidence="1" type="ordered locus">Belba_2862</name>
</gene>
<evidence type="ECO:0000313" key="1">
    <source>
        <dbReference type="EMBL" id="AFL85394.1"/>
    </source>
</evidence>
<organism evidence="1 2">
    <name type="scientific">Belliella baltica (strain DSM 15883 / CIP 108006 / LMG 21964 / BA134)</name>
    <dbReference type="NCBI Taxonomy" id="866536"/>
    <lineage>
        <taxon>Bacteria</taxon>
        <taxon>Pseudomonadati</taxon>
        <taxon>Bacteroidota</taxon>
        <taxon>Cytophagia</taxon>
        <taxon>Cytophagales</taxon>
        <taxon>Cyclobacteriaceae</taxon>
        <taxon>Belliella</taxon>
    </lineage>
</organism>
<dbReference type="AlphaFoldDB" id="I3Z826"/>
<dbReference type="EMBL" id="CP003281">
    <property type="protein sequence ID" value="AFL85394.1"/>
    <property type="molecule type" value="Genomic_DNA"/>
</dbReference>
<sequence length="180" mass="20529">MGFFKNVFTLGKYGKLENEIKELQKLVEIYEKASPDFTQIIKLQNRVTDLLQEQRKIASKNLYLAKTIVLKVKKRVGDNQKNVLIDEHFLIKAPKVKSKKNIYNTELNSSFDDVGTDFFDLINTSANMLEKKNGNINEKDLIAHGVMIGVGALLSGFEALVDLNDEVREKRQAVQNKKLK</sequence>
<dbReference type="Proteomes" id="UP000006050">
    <property type="component" value="Chromosome"/>
</dbReference>
<proteinExistence type="predicted"/>
<dbReference type="RefSeq" id="WP_014773344.1">
    <property type="nucleotide sequence ID" value="NC_018010.1"/>
</dbReference>
<dbReference type="PATRIC" id="fig|866536.3.peg.2945"/>
<evidence type="ECO:0000313" key="2">
    <source>
        <dbReference type="Proteomes" id="UP000006050"/>
    </source>
</evidence>
<dbReference type="KEGG" id="bbd:Belba_2862"/>
<dbReference type="OrthoDB" id="9819476at2"/>
<dbReference type="STRING" id="866536.Belba_2862"/>
<reference evidence="2" key="1">
    <citation type="submission" date="2012-06" db="EMBL/GenBank/DDBJ databases">
        <title>The complete genome of Belliella baltica DSM 15883.</title>
        <authorList>
            <person name="Lucas S."/>
            <person name="Copeland A."/>
            <person name="Lapidus A."/>
            <person name="Goodwin L."/>
            <person name="Pitluck S."/>
            <person name="Peters L."/>
            <person name="Mikhailova N."/>
            <person name="Davenport K."/>
            <person name="Kyrpides N."/>
            <person name="Mavromatis K."/>
            <person name="Pagani I."/>
            <person name="Ivanova N."/>
            <person name="Ovchinnikova G."/>
            <person name="Zeytun A."/>
            <person name="Detter J.C."/>
            <person name="Han C."/>
            <person name="Land M."/>
            <person name="Hauser L."/>
            <person name="Markowitz V."/>
            <person name="Cheng J.-F."/>
            <person name="Hugenholtz P."/>
            <person name="Woyke T."/>
            <person name="Wu D."/>
            <person name="Tindall B."/>
            <person name="Pomrenke H."/>
            <person name="Brambilla E."/>
            <person name="Klenk H.-P."/>
            <person name="Eisen J.A."/>
        </authorList>
    </citation>
    <scope>NUCLEOTIDE SEQUENCE [LARGE SCALE GENOMIC DNA]</scope>
    <source>
        <strain evidence="2">DSM 15883 / CIP 108006 / LMG 21964 / BA134</strain>
    </source>
</reference>
<keyword evidence="2" id="KW-1185">Reference proteome</keyword>
<accession>I3Z826</accession>